<evidence type="ECO:0000313" key="1">
    <source>
        <dbReference type="EMBL" id="EMI26864.1"/>
    </source>
</evidence>
<reference evidence="1 2" key="1">
    <citation type="journal article" date="2013" name="Mar. Genomics">
        <title>Expression of sulfatases in Rhodopirellula baltica and the diversity of sulfatases in the genus Rhodopirellula.</title>
        <authorList>
            <person name="Wegner C.E."/>
            <person name="Richter-Heitmann T."/>
            <person name="Klindworth A."/>
            <person name="Klockow C."/>
            <person name="Richter M."/>
            <person name="Achstetter T."/>
            <person name="Glockner F.O."/>
            <person name="Harder J."/>
        </authorList>
    </citation>
    <scope>NUCLEOTIDE SEQUENCE [LARGE SCALE GENOMIC DNA]</scope>
    <source>
        <strain evidence="1 2">SH398</strain>
    </source>
</reference>
<dbReference type="InterPro" id="IPR026350">
    <property type="entry name" value="GxxExxY"/>
</dbReference>
<protein>
    <recommendedName>
        <fullName evidence="3">GxxExxY protein</fullName>
    </recommendedName>
</protein>
<dbReference type="NCBIfam" id="TIGR04256">
    <property type="entry name" value="GxxExxY"/>
    <property type="match status" value="1"/>
</dbReference>
<gene>
    <name evidence="1" type="ORF">RESH_02528</name>
</gene>
<name>M5SKX9_9BACT</name>
<organism evidence="1 2">
    <name type="scientific">Rhodopirellula europaea SH398</name>
    <dbReference type="NCBI Taxonomy" id="1263868"/>
    <lineage>
        <taxon>Bacteria</taxon>
        <taxon>Pseudomonadati</taxon>
        <taxon>Planctomycetota</taxon>
        <taxon>Planctomycetia</taxon>
        <taxon>Pirellulales</taxon>
        <taxon>Pirellulaceae</taxon>
        <taxon>Rhodopirellula</taxon>
    </lineage>
</organism>
<evidence type="ECO:0000313" key="2">
    <source>
        <dbReference type="Proteomes" id="UP000011996"/>
    </source>
</evidence>
<dbReference type="STRING" id="1263868.RESH_02528"/>
<proteinExistence type="predicted"/>
<dbReference type="OrthoDB" id="9806869at2"/>
<comment type="caution">
    <text evidence="1">The sequence shown here is derived from an EMBL/GenBank/DDBJ whole genome shotgun (WGS) entry which is preliminary data.</text>
</comment>
<sequence>MELNEVTGQIIDASMKVHTALGPGLLESAYEACLAYELRKRGMSVVVQLALPVTYDGVELDAGYRIDLLVEGRVIVELKSVERTTSLHEAQLLSYLKLSGQKVGLLINFNVVKLKDGIKRMVN</sequence>
<dbReference type="Pfam" id="PF13366">
    <property type="entry name" value="PDDEXK_3"/>
    <property type="match status" value="1"/>
</dbReference>
<evidence type="ECO:0008006" key="3">
    <source>
        <dbReference type="Google" id="ProtNLM"/>
    </source>
</evidence>
<dbReference type="AlphaFoldDB" id="M5SKX9"/>
<dbReference type="EMBL" id="ANOF01000082">
    <property type="protein sequence ID" value="EMI26864.1"/>
    <property type="molecule type" value="Genomic_DNA"/>
</dbReference>
<accession>M5SKX9</accession>
<dbReference type="Proteomes" id="UP000011996">
    <property type="component" value="Unassembled WGS sequence"/>
</dbReference>
<dbReference type="RefSeq" id="WP_008666592.1">
    <property type="nucleotide sequence ID" value="NZ_ANOF01000082.1"/>
</dbReference>
<dbReference type="PATRIC" id="fig|1263868.3.peg.2747"/>